<dbReference type="CDD" id="cd02553">
    <property type="entry name" value="PseudoU_synth_RsuA"/>
    <property type="match status" value="1"/>
</dbReference>
<dbReference type="EC" id="5.4.99.-" evidence="5"/>
<dbReference type="InterPro" id="IPR018496">
    <property type="entry name" value="PsdUridine_synth_RsuA/RluB_CS"/>
</dbReference>
<dbReference type="Gene3D" id="3.30.70.580">
    <property type="entry name" value="Pseudouridine synthase I, catalytic domain, N-terminal subdomain"/>
    <property type="match status" value="1"/>
</dbReference>
<dbReference type="Pfam" id="PF01479">
    <property type="entry name" value="S4"/>
    <property type="match status" value="1"/>
</dbReference>
<comment type="similarity">
    <text evidence="1 5">Belongs to the pseudouridine synthase RsuA family.</text>
</comment>
<evidence type="ECO:0000313" key="7">
    <source>
        <dbReference type="EMBL" id="KRL97560.1"/>
    </source>
</evidence>
<dbReference type="InterPro" id="IPR050343">
    <property type="entry name" value="RsuA_PseudoU_synthase"/>
</dbReference>
<dbReference type="OrthoDB" id="9807213at2"/>
<dbReference type="PROSITE" id="PS01149">
    <property type="entry name" value="PSI_RSU"/>
    <property type="match status" value="1"/>
</dbReference>
<dbReference type="InterPro" id="IPR020094">
    <property type="entry name" value="TruA/RsuA/RluB/E/F_N"/>
</dbReference>
<evidence type="ECO:0000256" key="2">
    <source>
        <dbReference type="ARBA" id="ARBA00022884"/>
    </source>
</evidence>
<dbReference type="CDD" id="cd00165">
    <property type="entry name" value="S4"/>
    <property type="match status" value="1"/>
</dbReference>
<evidence type="ECO:0000259" key="6">
    <source>
        <dbReference type="SMART" id="SM00363"/>
    </source>
</evidence>
<dbReference type="PROSITE" id="PS50889">
    <property type="entry name" value="S4"/>
    <property type="match status" value="1"/>
</dbReference>
<sequence>MRLDKLVATTLGRTRSQVRKLLQDGAITVNGAKATSGKKHVDPQQDVISAFGDELHYESKRYLMLNKPAGVISATTDPQQQTVLSLLPESARKGIFPVGRLDKDTTGLLLLTNDGHFAHQLMSPKKHVAKTYRALVAGTVTAQICSQFSAGLTLRTGEVTRPAQLTLLKGNVPTGKSSVQIVIVEGKYHQIKRMFGAVGMKVLQLQRCAIGQLQLDPQLKAGQVRALTPAELALFKQLNTLS</sequence>
<dbReference type="InterPro" id="IPR020103">
    <property type="entry name" value="PsdUridine_synth_cat_dom_sf"/>
</dbReference>
<proteinExistence type="inferred from homology"/>
<dbReference type="GO" id="GO:0120159">
    <property type="term" value="F:rRNA pseudouridine synthase activity"/>
    <property type="evidence" value="ECO:0007669"/>
    <property type="project" value="UniProtKB-ARBA"/>
</dbReference>
<dbReference type="InterPro" id="IPR000748">
    <property type="entry name" value="PsdUridine_synth_RsuA/RluB/E/F"/>
</dbReference>
<dbReference type="GO" id="GO:0000455">
    <property type="term" value="P:enzyme-directed rRNA pseudouridine synthesis"/>
    <property type="evidence" value="ECO:0007669"/>
    <property type="project" value="UniProtKB-ARBA"/>
</dbReference>
<dbReference type="InterPro" id="IPR036986">
    <property type="entry name" value="S4_RNA-bd_sf"/>
</dbReference>
<evidence type="ECO:0000256" key="4">
    <source>
        <dbReference type="PROSITE-ProRule" id="PRU00182"/>
    </source>
</evidence>
<dbReference type="PATRIC" id="fig|1423801.4.peg.1584"/>
<accession>A0A0R1V2V9</accession>
<evidence type="ECO:0000256" key="3">
    <source>
        <dbReference type="ARBA" id="ARBA00023235"/>
    </source>
</evidence>
<dbReference type="GO" id="GO:0003723">
    <property type="term" value="F:RNA binding"/>
    <property type="evidence" value="ECO:0007669"/>
    <property type="project" value="UniProtKB-KW"/>
</dbReference>
<feature type="domain" description="RNA-binding S4" evidence="6">
    <location>
        <begin position="1"/>
        <end position="69"/>
    </location>
</feature>
<dbReference type="STRING" id="1423801.FD50_GL001546"/>
<dbReference type="EMBL" id="AZFQ01000052">
    <property type="protein sequence ID" value="KRL97560.1"/>
    <property type="molecule type" value="Genomic_DNA"/>
</dbReference>
<evidence type="ECO:0000256" key="1">
    <source>
        <dbReference type="ARBA" id="ARBA00008348"/>
    </source>
</evidence>
<evidence type="ECO:0000256" key="5">
    <source>
        <dbReference type="RuleBase" id="RU003887"/>
    </source>
</evidence>
<dbReference type="InterPro" id="IPR006145">
    <property type="entry name" value="PsdUridine_synth_RsuA/RluA"/>
</dbReference>
<dbReference type="RefSeq" id="WP_056961352.1">
    <property type="nucleotide sequence ID" value="NZ_AZFQ01000052.1"/>
</dbReference>
<name>A0A0R1V2V9_9LACO</name>
<dbReference type="GeneID" id="98308843"/>
<dbReference type="SUPFAM" id="SSF55174">
    <property type="entry name" value="Alpha-L RNA-binding motif"/>
    <property type="match status" value="1"/>
</dbReference>
<dbReference type="NCBIfam" id="TIGR00093">
    <property type="entry name" value="pseudouridine synthase"/>
    <property type="match status" value="1"/>
</dbReference>
<dbReference type="FunFam" id="3.30.70.1560:FF:000001">
    <property type="entry name" value="Pseudouridine synthase"/>
    <property type="match status" value="1"/>
</dbReference>
<dbReference type="InterPro" id="IPR002942">
    <property type="entry name" value="S4_RNA-bd"/>
</dbReference>
<dbReference type="SMART" id="SM00363">
    <property type="entry name" value="S4"/>
    <property type="match status" value="1"/>
</dbReference>
<dbReference type="AlphaFoldDB" id="A0A0R1V2V9"/>
<dbReference type="SUPFAM" id="SSF55120">
    <property type="entry name" value="Pseudouridine synthase"/>
    <property type="match status" value="1"/>
</dbReference>
<comment type="caution">
    <text evidence="7">The sequence shown here is derived from an EMBL/GenBank/DDBJ whole genome shotgun (WGS) entry which is preliminary data.</text>
</comment>
<organism evidence="7 8">
    <name type="scientific">Liquorilactobacillus satsumensis DSM 16230 = JCM 12392</name>
    <dbReference type="NCBI Taxonomy" id="1423801"/>
    <lineage>
        <taxon>Bacteria</taxon>
        <taxon>Bacillati</taxon>
        <taxon>Bacillota</taxon>
        <taxon>Bacilli</taxon>
        <taxon>Lactobacillales</taxon>
        <taxon>Lactobacillaceae</taxon>
        <taxon>Liquorilactobacillus</taxon>
    </lineage>
</organism>
<keyword evidence="2 4" id="KW-0694">RNA-binding</keyword>
<protein>
    <recommendedName>
        <fullName evidence="5">Pseudouridine synthase</fullName>
        <ecNumber evidence="5">5.4.99.-</ecNumber>
    </recommendedName>
</protein>
<dbReference type="Proteomes" id="UP000051166">
    <property type="component" value="Unassembled WGS sequence"/>
</dbReference>
<dbReference type="PANTHER" id="PTHR47683">
    <property type="entry name" value="PSEUDOURIDINE SYNTHASE FAMILY PROTEIN-RELATED"/>
    <property type="match status" value="1"/>
</dbReference>
<keyword evidence="3 5" id="KW-0413">Isomerase</keyword>
<keyword evidence="8" id="KW-1185">Reference proteome</keyword>
<evidence type="ECO:0000313" key="8">
    <source>
        <dbReference type="Proteomes" id="UP000051166"/>
    </source>
</evidence>
<dbReference type="PANTHER" id="PTHR47683:SF4">
    <property type="entry name" value="PSEUDOURIDINE SYNTHASE"/>
    <property type="match status" value="1"/>
</dbReference>
<dbReference type="GO" id="GO:0005829">
    <property type="term" value="C:cytosol"/>
    <property type="evidence" value="ECO:0007669"/>
    <property type="project" value="UniProtKB-ARBA"/>
</dbReference>
<dbReference type="InterPro" id="IPR042092">
    <property type="entry name" value="PsdUridine_s_RsuA/RluB/E/F_cat"/>
</dbReference>
<dbReference type="Gene3D" id="3.30.70.1560">
    <property type="entry name" value="Alpha-L RNA-binding motif"/>
    <property type="match status" value="1"/>
</dbReference>
<reference evidence="7 8" key="1">
    <citation type="journal article" date="2015" name="Genome Announc.">
        <title>Expanding the biotechnology potential of lactobacilli through comparative genomics of 213 strains and associated genera.</title>
        <authorList>
            <person name="Sun Z."/>
            <person name="Harris H.M."/>
            <person name="McCann A."/>
            <person name="Guo C."/>
            <person name="Argimon S."/>
            <person name="Zhang W."/>
            <person name="Yang X."/>
            <person name="Jeffery I.B."/>
            <person name="Cooney J.C."/>
            <person name="Kagawa T.F."/>
            <person name="Liu W."/>
            <person name="Song Y."/>
            <person name="Salvetti E."/>
            <person name="Wrobel A."/>
            <person name="Rasinkangas P."/>
            <person name="Parkhill J."/>
            <person name="Rea M.C."/>
            <person name="O'Sullivan O."/>
            <person name="Ritari J."/>
            <person name="Douillard F.P."/>
            <person name="Paul Ross R."/>
            <person name="Yang R."/>
            <person name="Briner A.E."/>
            <person name="Felis G.E."/>
            <person name="de Vos W.M."/>
            <person name="Barrangou R."/>
            <person name="Klaenhammer T.R."/>
            <person name="Caufield P.W."/>
            <person name="Cui Y."/>
            <person name="Zhang H."/>
            <person name="O'Toole P.W."/>
        </authorList>
    </citation>
    <scope>NUCLEOTIDE SEQUENCE [LARGE SCALE GENOMIC DNA]</scope>
    <source>
        <strain evidence="7 8">DSM 16230</strain>
    </source>
</reference>
<dbReference type="Pfam" id="PF00849">
    <property type="entry name" value="PseudoU_synth_2"/>
    <property type="match status" value="1"/>
</dbReference>
<gene>
    <name evidence="7" type="ORF">FD50_GL001546</name>
</gene>
<dbReference type="Gene3D" id="3.10.290.10">
    <property type="entry name" value="RNA-binding S4 domain"/>
    <property type="match status" value="1"/>
</dbReference>